<dbReference type="InterPro" id="IPR007627">
    <property type="entry name" value="RNA_pol_sigma70_r2"/>
</dbReference>
<dbReference type="Pfam" id="PF04542">
    <property type="entry name" value="Sigma70_r2"/>
    <property type="match status" value="1"/>
</dbReference>
<dbReference type="PANTHER" id="PTHR43133:SF8">
    <property type="entry name" value="RNA POLYMERASE SIGMA FACTOR HI_1459-RELATED"/>
    <property type="match status" value="1"/>
</dbReference>
<accession>A0A1F5C7Y9</accession>
<evidence type="ECO:0008006" key="10">
    <source>
        <dbReference type="Google" id="ProtNLM"/>
    </source>
</evidence>
<feature type="domain" description="RNA polymerase sigma-70 region 2" evidence="6">
    <location>
        <begin position="17"/>
        <end position="82"/>
    </location>
</feature>
<dbReference type="GO" id="GO:0006352">
    <property type="term" value="P:DNA-templated transcription initiation"/>
    <property type="evidence" value="ECO:0007669"/>
    <property type="project" value="InterPro"/>
</dbReference>
<dbReference type="Pfam" id="PF08281">
    <property type="entry name" value="Sigma70_r4_2"/>
    <property type="match status" value="1"/>
</dbReference>
<dbReference type="AlphaFoldDB" id="A0A1F5C7Y9"/>
<dbReference type="GO" id="GO:0016987">
    <property type="term" value="F:sigma factor activity"/>
    <property type="evidence" value="ECO:0007669"/>
    <property type="project" value="UniProtKB-KW"/>
</dbReference>
<dbReference type="InterPro" id="IPR036388">
    <property type="entry name" value="WH-like_DNA-bd_sf"/>
</dbReference>
<keyword evidence="5" id="KW-0804">Transcription</keyword>
<evidence type="ECO:0000259" key="7">
    <source>
        <dbReference type="Pfam" id="PF08281"/>
    </source>
</evidence>
<evidence type="ECO:0000256" key="5">
    <source>
        <dbReference type="ARBA" id="ARBA00023163"/>
    </source>
</evidence>
<sequence>MNNDKQNKAINDLMENYNELVNQIFRFIYLKTSSKEIAEDLTQDCFLSTVKYLKDKEVRNIKAFLFRTARNKVIDYYRIKNRIIYSDELVLANEKISSRDDIAMKQDARMIIEKLNSLGEEDKEILMMRYIEDMNIKEIAEALGKNEVVVRVRIFRAMQKFKKIVNRK</sequence>
<dbReference type="InterPro" id="IPR014284">
    <property type="entry name" value="RNA_pol_sigma-70_dom"/>
</dbReference>
<name>A0A1F5C7Y9_9BACT</name>
<dbReference type="InterPro" id="IPR013324">
    <property type="entry name" value="RNA_pol_sigma_r3/r4-like"/>
</dbReference>
<gene>
    <name evidence="8" type="ORF">A2907_01695</name>
</gene>
<comment type="similarity">
    <text evidence="1">Belongs to the sigma-70 factor family. ECF subfamily.</text>
</comment>
<keyword evidence="3" id="KW-0731">Sigma factor</keyword>
<evidence type="ECO:0000313" key="8">
    <source>
        <dbReference type="EMBL" id="OGD38988.1"/>
    </source>
</evidence>
<dbReference type="NCBIfam" id="TIGR02937">
    <property type="entry name" value="sigma70-ECF"/>
    <property type="match status" value="1"/>
</dbReference>
<evidence type="ECO:0000256" key="2">
    <source>
        <dbReference type="ARBA" id="ARBA00023015"/>
    </source>
</evidence>
<dbReference type="PANTHER" id="PTHR43133">
    <property type="entry name" value="RNA POLYMERASE ECF-TYPE SIGMA FACTO"/>
    <property type="match status" value="1"/>
</dbReference>
<dbReference type="GO" id="GO:0003677">
    <property type="term" value="F:DNA binding"/>
    <property type="evidence" value="ECO:0007669"/>
    <property type="project" value="UniProtKB-KW"/>
</dbReference>
<evidence type="ECO:0000259" key="6">
    <source>
        <dbReference type="Pfam" id="PF04542"/>
    </source>
</evidence>
<keyword evidence="2" id="KW-0805">Transcription regulation</keyword>
<comment type="caution">
    <text evidence="8">The sequence shown here is derived from an EMBL/GenBank/DDBJ whole genome shotgun (WGS) entry which is preliminary data.</text>
</comment>
<dbReference type="Gene3D" id="1.10.10.10">
    <property type="entry name" value="Winged helix-like DNA-binding domain superfamily/Winged helix DNA-binding domain"/>
    <property type="match status" value="1"/>
</dbReference>
<keyword evidence="4" id="KW-0238">DNA-binding</keyword>
<evidence type="ECO:0000313" key="9">
    <source>
        <dbReference type="Proteomes" id="UP000177947"/>
    </source>
</evidence>
<feature type="domain" description="RNA polymerase sigma factor 70 region 4 type 2" evidence="7">
    <location>
        <begin position="109"/>
        <end position="160"/>
    </location>
</feature>
<dbReference type="InterPro" id="IPR039425">
    <property type="entry name" value="RNA_pol_sigma-70-like"/>
</dbReference>
<evidence type="ECO:0000256" key="1">
    <source>
        <dbReference type="ARBA" id="ARBA00010641"/>
    </source>
</evidence>
<reference evidence="8 9" key="1">
    <citation type="journal article" date="2016" name="Nat. Commun.">
        <title>Thousands of microbial genomes shed light on interconnected biogeochemical processes in an aquifer system.</title>
        <authorList>
            <person name="Anantharaman K."/>
            <person name="Brown C.T."/>
            <person name="Hug L.A."/>
            <person name="Sharon I."/>
            <person name="Castelle C.J."/>
            <person name="Probst A.J."/>
            <person name="Thomas B.C."/>
            <person name="Singh A."/>
            <person name="Wilkins M.J."/>
            <person name="Karaoz U."/>
            <person name="Brodie E.L."/>
            <person name="Williams K.H."/>
            <person name="Hubbard S.S."/>
            <person name="Banfield J.F."/>
        </authorList>
    </citation>
    <scope>NUCLEOTIDE SEQUENCE [LARGE SCALE GENOMIC DNA]</scope>
</reference>
<dbReference type="InterPro" id="IPR013249">
    <property type="entry name" value="RNA_pol_sigma70_r4_t2"/>
</dbReference>
<dbReference type="Gene3D" id="1.10.1740.10">
    <property type="match status" value="1"/>
</dbReference>
<evidence type="ECO:0000256" key="4">
    <source>
        <dbReference type="ARBA" id="ARBA00023125"/>
    </source>
</evidence>
<proteinExistence type="inferred from homology"/>
<dbReference type="SUPFAM" id="SSF88946">
    <property type="entry name" value="Sigma2 domain of RNA polymerase sigma factors"/>
    <property type="match status" value="1"/>
</dbReference>
<organism evidence="8 9">
    <name type="scientific">Candidatus Azambacteria bacterium RIFCSPLOWO2_01_FULL_37_9</name>
    <dbReference type="NCBI Taxonomy" id="1797297"/>
    <lineage>
        <taxon>Bacteria</taxon>
        <taxon>Candidatus Azamiibacteriota</taxon>
    </lineage>
</organism>
<dbReference type="EMBL" id="MEYQ01000021">
    <property type="protein sequence ID" value="OGD38988.1"/>
    <property type="molecule type" value="Genomic_DNA"/>
</dbReference>
<dbReference type="SUPFAM" id="SSF88659">
    <property type="entry name" value="Sigma3 and sigma4 domains of RNA polymerase sigma factors"/>
    <property type="match status" value="1"/>
</dbReference>
<protein>
    <recommendedName>
        <fullName evidence="10">RNA polymerase sigma factor</fullName>
    </recommendedName>
</protein>
<dbReference type="InterPro" id="IPR013325">
    <property type="entry name" value="RNA_pol_sigma_r2"/>
</dbReference>
<dbReference type="Proteomes" id="UP000177947">
    <property type="component" value="Unassembled WGS sequence"/>
</dbReference>
<evidence type="ECO:0000256" key="3">
    <source>
        <dbReference type="ARBA" id="ARBA00023082"/>
    </source>
</evidence>
<dbReference type="CDD" id="cd06171">
    <property type="entry name" value="Sigma70_r4"/>
    <property type="match status" value="1"/>
</dbReference>